<feature type="region of interest" description="Disordered" evidence="6">
    <location>
        <begin position="422"/>
        <end position="447"/>
    </location>
</feature>
<evidence type="ECO:0000256" key="5">
    <source>
        <dbReference type="ARBA" id="ARBA00023242"/>
    </source>
</evidence>
<evidence type="ECO:0000259" key="7">
    <source>
        <dbReference type="PROSITE" id="PS50863"/>
    </source>
</evidence>
<dbReference type="InterPro" id="IPR015300">
    <property type="entry name" value="DNA-bd_pseudobarrel_sf"/>
</dbReference>
<name>A0A835J9H8_9ROSI</name>
<dbReference type="AlphaFoldDB" id="A0A835J9H8"/>
<dbReference type="GO" id="GO:0005634">
    <property type="term" value="C:nucleus"/>
    <property type="evidence" value="ECO:0007669"/>
    <property type="project" value="UniProtKB-SubCell"/>
</dbReference>
<sequence length="447" mass="49240">MEFGTGFGEGDQMSRGKGFPFSSYSSSNSSSSSQQKNQLVLGQIYENHQMGSWLGNKYDQVHQDTSRFSESVAVNAAKPDLMDVHDEEEGGRGDSSSVQVIEKEHMFDKVVTPSDVGKLNRLVIPKQHAEKYLPLDSSSNEKGLLLNFEDRNGKAWRFRYSYWNSSQSYVMTKGWSRFVKEKKLDAGDTVSFQRGVGDLGKDRLYINWRRRPDAPDYPSRHQHYFNNHHFSAIPWSPLLMSPPTVPVLPRDHLHLSNPNRNACYKVGGSSHGYGYGNYNNVVSPCSSPGSVLYMAPSSAGAAVEPAVAPAPQQVGMGMVQWQLGGGRAVEPEVYESVPVIQGKAAAKRLRLFGVNMDCPITDQSDDYGHKFSSTTTAAAAAILPHNASIALQPTPQLAPQSLQHPFHQFRLYRGTPLAAMPPSTTQFLHKGKSSSSPPSSMSLDLDI</sequence>
<evidence type="ECO:0000256" key="2">
    <source>
        <dbReference type="ARBA" id="ARBA00023015"/>
    </source>
</evidence>
<dbReference type="Pfam" id="PF02362">
    <property type="entry name" value="B3"/>
    <property type="match status" value="1"/>
</dbReference>
<dbReference type="GO" id="GO:0003677">
    <property type="term" value="F:DNA binding"/>
    <property type="evidence" value="ECO:0007669"/>
    <property type="project" value="UniProtKB-KW"/>
</dbReference>
<dbReference type="GO" id="GO:0003700">
    <property type="term" value="F:DNA-binding transcription factor activity"/>
    <property type="evidence" value="ECO:0007669"/>
    <property type="project" value="InterPro"/>
</dbReference>
<dbReference type="PROSITE" id="PS50863">
    <property type="entry name" value="B3"/>
    <property type="match status" value="1"/>
</dbReference>
<dbReference type="FunFam" id="2.40.330.10:FF:000002">
    <property type="entry name" value="B3 domain-containing protein"/>
    <property type="match status" value="1"/>
</dbReference>
<evidence type="ECO:0000256" key="4">
    <source>
        <dbReference type="ARBA" id="ARBA00023163"/>
    </source>
</evidence>
<feature type="domain" description="TF-B3" evidence="7">
    <location>
        <begin position="107"/>
        <end position="212"/>
    </location>
</feature>
<dbReference type="EMBL" id="JADGMS010000016">
    <property type="protein sequence ID" value="KAF9667082.1"/>
    <property type="molecule type" value="Genomic_DNA"/>
</dbReference>
<dbReference type="PANTHER" id="PTHR31140:SF2">
    <property type="entry name" value="B3 DOMAIN-CONTAINING TRANSCRIPTION FACTOR NGA2"/>
    <property type="match status" value="1"/>
</dbReference>
<dbReference type="OrthoDB" id="844658at2759"/>
<gene>
    <name evidence="8" type="ORF">SADUNF_Sadunf16G0296000</name>
</gene>
<feature type="region of interest" description="Disordered" evidence="6">
    <location>
        <begin position="1"/>
        <end position="37"/>
    </location>
</feature>
<evidence type="ECO:0000313" key="8">
    <source>
        <dbReference type="EMBL" id="KAF9667082.1"/>
    </source>
</evidence>
<accession>A0A835J9H8</accession>
<dbReference type="PANTHER" id="PTHR31140">
    <property type="entry name" value="B3 DOMAIN-CONTAINING TRANSCRIPTION FACTOR ABI3"/>
    <property type="match status" value="1"/>
</dbReference>
<keyword evidence="2" id="KW-0805">Transcription regulation</keyword>
<organism evidence="8 9">
    <name type="scientific">Salix dunnii</name>
    <dbReference type="NCBI Taxonomy" id="1413687"/>
    <lineage>
        <taxon>Eukaryota</taxon>
        <taxon>Viridiplantae</taxon>
        <taxon>Streptophyta</taxon>
        <taxon>Embryophyta</taxon>
        <taxon>Tracheophyta</taxon>
        <taxon>Spermatophyta</taxon>
        <taxon>Magnoliopsida</taxon>
        <taxon>eudicotyledons</taxon>
        <taxon>Gunneridae</taxon>
        <taxon>Pentapetalae</taxon>
        <taxon>rosids</taxon>
        <taxon>fabids</taxon>
        <taxon>Malpighiales</taxon>
        <taxon>Salicaceae</taxon>
        <taxon>Saliceae</taxon>
        <taxon>Salix</taxon>
    </lineage>
</organism>
<evidence type="ECO:0000256" key="6">
    <source>
        <dbReference type="SAM" id="MobiDB-lite"/>
    </source>
</evidence>
<comment type="caution">
    <text evidence="8">The sequence shown here is derived from an EMBL/GenBank/DDBJ whole genome shotgun (WGS) entry which is preliminary data.</text>
</comment>
<dbReference type="Gene3D" id="2.40.330.10">
    <property type="entry name" value="DNA-binding pseudobarrel domain"/>
    <property type="match status" value="1"/>
</dbReference>
<dbReference type="SMART" id="SM01019">
    <property type="entry name" value="B3"/>
    <property type="match status" value="1"/>
</dbReference>
<evidence type="ECO:0000313" key="9">
    <source>
        <dbReference type="Proteomes" id="UP000657918"/>
    </source>
</evidence>
<proteinExistence type="predicted"/>
<dbReference type="Proteomes" id="UP000657918">
    <property type="component" value="Chromosome 16"/>
</dbReference>
<reference evidence="8 9" key="1">
    <citation type="submission" date="2020-10" db="EMBL/GenBank/DDBJ databases">
        <title>Plant Genome Project.</title>
        <authorList>
            <person name="Zhang R.-G."/>
        </authorList>
    </citation>
    <scope>NUCLEOTIDE SEQUENCE [LARGE SCALE GENOMIC DNA]</scope>
    <source>
        <strain evidence="8">FAFU-HL-1</strain>
        <tissue evidence="8">Leaf</tissue>
    </source>
</reference>
<comment type="subcellular location">
    <subcellularLocation>
        <location evidence="1">Nucleus</location>
    </subcellularLocation>
</comment>
<dbReference type="CDD" id="cd10017">
    <property type="entry name" value="B3_DNA"/>
    <property type="match status" value="1"/>
</dbReference>
<protein>
    <recommendedName>
        <fullName evidence="7">TF-B3 domain-containing protein</fullName>
    </recommendedName>
</protein>
<evidence type="ECO:0000256" key="3">
    <source>
        <dbReference type="ARBA" id="ARBA00023125"/>
    </source>
</evidence>
<dbReference type="InterPro" id="IPR003340">
    <property type="entry name" value="B3_DNA-bd"/>
</dbReference>
<dbReference type="SUPFAM" id="SSF101936">
    <property type="entry name" value="DNA-binding pseudobarrel domain"/>
    <property type="match status" value="1"/>
</dbReference>
<feature type="compositionally biased region" description="Low complexity" evidence="6">
    <location>
        <begin position="433"/>
        <end position="447"/>
    </location>
</feature>
<dbReference type="InterPro" id="IPR044800">
    <property type="entry name" value="LEC2-like"/>
</dbReference>
<feature type="compositionally biased region" description="Low complexity" evidence="6">
    <location>
        <begin position="22"/>
        <end position="33"/>
    </location>
</feature>
<keyword evidence="3" id="KW-0238">DNA-binding</keyword>
<keyword evidence="4" id="KW-0804">Transcription</keyword>
<keyword evidence="9" id="KW-1185">Reference proteome</keyword>
<keyword evidence="5" id="KW-0539">Nucleus</keyword>
<evidence type="ECO:0000256" key="1">
    <source>
        <dbReference type="ARBA" id="ARBA00004123"/>
    </source>
</evidence>